<dbReference type="InterPro" id="IPR011990">
    <property type="entry name" value="TPR-like_helical_dom_sf"/>
</dbReference>
<keyword evidence="1" id="KW-0802">TPR repeat</keyword>
<evidence type="ECO:0000313" key="3">
    <source>
        <dbReference type="EMBL" id="MBM7632416.1"/>
    </source>
</evidence>
<evidence type="ECO:0000256" key="1">
    <source>
        <dbReference type="PROSITE-ProRule" id="PRU00339"/>
    </source>
</evidence>
<dbReference type="Pfam" id="PF13424">
    <property type="entry name" value="TPR_12"/>
    <property type="match status" value="1"/>
</dbReference>
<keyword evidence="4" id="KW-1185">Reference proteome</keyword>
<protein>
    <submittedName>
        <fullName evidence="3">Tetratricopeptide (TPR) repeat protein</fullName>
    </submittedName>
</protein>
<evidence type="ECO:0000313" key="4">
    <source>
        <dbReference type="Proteomes" id="UP000741863"/>
    </source>
</evidence>
<accession>A0ABS2PB98</accession>
<reference evidence="3 4" key="1">
    <citation type="submission" date="2021-01" db="EMBL/GenBank/DDBJ databases">
        <title>Genomic Encyclopedia of Type Strains, Phase IV (KMG-IV): sequencing the most valuable type-strain genomes for metagenomic binning, comparative biology and taxonomic classification.</title>
        <authorList>
            <person name="Goeker M."/>
        </authorList>
    </citation>
    <scope>NUCLEOTIDE SEQUENCE [LARGE SCALE GENOMIC DNA]</scope>
    <source>
        <strain evidence="3 4">DSM 25540</strain>
    </source>
</reference>
<dbReference type="InterPro" id="IPR019734">
    <property type="entry name" value="TPR_rpt"/>
</dbReference>
<gene>
    <name evidence="3" type="ORF">JOD17_001509</name>
</gene>
<evidence type="ECO:0000256" key="2">
    <source>
        <dbReference type="SAM" id="MobiDB-lite"/>
    </source>
</evidence>
<feature type="compositionally biased region" description="Polar residues" evidence="2">
    <location>
        <begin position="69"/>
        <end position="79"/>
    </location>
</feature>
<dbReference type="EMBL" id="JAFBEC010000003">
    <property type="protein sequence ID" value="MBM7632416.1"/>
    <property type="molecule type" value="Genomic_DNA"/>
</dbReference>
<proteinExistence type="predicted"/>
<dbReference type="Gene3D" id="1.25.40.10">
    <property type="entry name" value="Tetratricopeptide repeat domain"/>
    <property type="match status" value="1"/>
</dbReference>
<organism evidence="3 4">
    <name type="scientific">Geomicrobium sediminis</name>
    <dbReference type="NCBI Taxonomy" id="1347788"/>
    <lineage>
        <taxon>Bacteria</taxon>
        <taxon>Bacillati</taxon>
        <taxon>Bacillota</taxon>
        <taxon>Bacilli</taxon>
        <taxon>Bacillales</taxon>
        <taxon>Geomicrobium</taxon>
    </lineage>
</organism>
<dbReference type="Proteomes" id="UP000741863">
    <property type="component" value="Unassembled WGS sequence"/>
</dbReference>
<dbReference type="PROSITE" id="PS50005">
    <property type="entry name" value="TPR"/>
    <property type="match status" value="1"/>
</dbReference>
<dbReference type="Pfam" id="PF18801">
    <property type="entry name" value="RapH_N"/>
    <property type="match status" value="1"/>
</dbReference>
<dbReference type="SMART" id="SM00028">
    <property type="entry name" value="TPR"/>
    <property type="match status" value="4"/>
</dbReference>
<feature type="region of interest" description="Disordered" evidence="2">
    <location>
        <begin position="62"/>
        <end position="83"/>
    </location>
</feature>
<feature type="repeat" description="TPR" evidence="1">
    <location>
        <begin position="171"/>
        <end position="204"/>
    </location>
</feature>
<sequence length="361" mass="42418">MTEEYEIIKDLGSWLHCLSLNDLEKAAQIRDQLTENLPFLHLDPQTKSYYNLLYSKHQMMLSKSEKQNNHPNEPFQEQPSSDKDSEQTLMYLYHYMEGTLLNHSKNYYKALKHYTAAEKQLGVLCDIDQANFYLRQANTFNHLGESITALNYAIKAYDTYKKSHASTKKTVRALVLIGNIYSKTGYYKKAKSTFEDALTIQGLKDRQRAVLYQSIAKNDYLFHYNNDAEHGFKMALNVDEELRLEFQADTLYRLANSCFRQGKQKEGDQLLHKIEEALTKNHKRFEEFRAKSMISRGVFLYKPFHDGMIREGFQLLKKFGIQIELIELAHEVSDYYYVNSNYEKAYDYLSLAKRQKKNIVE</sequence>
<name>A0ABS2PB98_9BACL</name>
<dbReference type="RefSeq" id="WP_204696613.1">
    <property type="nucleotide sequence ID" value="NZ_JAFBEC010000003.1"/>
</dbReference>
<comment type="caution">
    <text evidence="3">The sequence shown here is derived from an EMBL/GenBank/DDBJ whole genome shotgun (WGS) entry which is preliminary data.</text>
</comment>
<dbReference type="SUPFAM" id="SSF48452">
    <property type="entry name" value="TPR-like"/>
    <property type="match status" value="2"/>
</dbReference>